<sequence length="112" mass="11370">MPDITTLFEGTDGVSRTLFNQKLSDINAHGNETTAHITAAERTTWNAAVQSATIGGSAVTKSGTTLQLPAYPTTLPANGGTAADTTAITSSLTVSTAAPTSTLAAGKLWGVY</sequence>
<accession>A0A928KY23</accession>
<comment type="caution">
    <text evidence="1">The sequence shown here is derived from an EMBL/GenBank/DDBJ whole genome shotgun (WGS) entry which is preliminary data.</text>
</comment>
<organism evidence="1 2">
    <name type="scientific">Faecalispora sporosphaeroides</name>
    <dbReference type="NCBI Taxonomy" id="1549"/>
    <lineage>
        <taxon>Bacteria</taxon>
        <taxon>Bacillati</taxon>
        <taxon>Bacillota</taxon>
        <taxon>Clostridia</taxon>
        <taxon>Eubacteriales</taxon>
        <taxon>Oscillospiraceae</taxon>
        <taxon>Faecalispora</taxon>
    </lineage>
</organism>
<name>A0A928KY23_9FIRM</name>
<protein>
    <submittedName>
        <fullName evidence="1">Uncharacterized protein</fullName>
    </submittedName>
</protein>
<gene>
    <name evidence="1" type="ORF">E7512_11530</name>
</gene>
<dbReference type="Proteomes" id="UP000754750">
    <property type="component" value="Unassembled WGS sequence"/>
</dbReference>
<dbReference type="AlphaFoldDB" id="A0A928KY23"/>
<reference evidence="1" key="1">
    <citation type="submission" date="2019-04" db="EMBL/GenBank/DDBJ databases">
        <title>Evolution of Biomass-Degrading Anaerobic Consortia Revealed by Metagenomics.</title>
        <authorList>
            <person name="Peng X."/>
        </authorList>
    </citation>
    <scope>NUCLEOTIDE SEQUENCE</scope>
    <source>
        <strain evidence="1">SIG551</strain>
    </source>
</reference>
<proteinExistence type="predicted"/>
<dbReference type="EMBL" id="SVNY01000006">
    <property type="protein sequence ID" value="MBE6834186.1"/>
    <property type="molecule type" value="Genomic_DNA"/>
</dbReference>
<evidence type="ECO:0000313" key="1">
    <source>
        <dbReference type="EMBL" id="MBE6834186.1"/>
    </source>
</evidence>
<dbReference type="RefSeq" id="WP_326840725.1">
    <property type="nucleotide sequence ID" value="NZ_SVNY01000006.1"/>
</dbReference>
<evidence type="ECO:0000313" key="2">
    <source>
        <dbReference type="Proteomes" id="UP000754750"/>
    </source>
</evidence>